<dbReference type="Gene3D" id="1.10.3680.10">
    <property type="entry name" value="TerB-like"/>
    <property type="match status" value="1"/>
</dbReference>
<dbReference type="InterPro" id="IPR007791">
    <property type="entry name" value="DjlA_N"/>
</dbReference>
<accession>A0A368DMG2</accession>
<proteinExistence type="predicted"/>
<dbReference type="AlphaFoldDB" id="A0A368DMG2"/>
<dbReference type="CDD" id="cd07313">
    <property type="entry name" value="terB_like_2"/>
    <property type="match status" value="1"/>
</dbReference>
<comment type="caution">
    <text evidence="2">The sequence shown here is derived from an EMBL/GenBank/DDBJ whole genome shotgun (WGS) entry which is preliminary data.</text>
</comment>
<feature type="domain" description="Co-chaperone DjlA N-terminal" evidence="1">
    <location>
        <begin position="40"/>
        <end position="156"/>
    </location>
</feature>
<dbReference type="Proteomes" id="UP000253570">
    <property type="component" value="Unassembled WGS sequence"/>
</dbReference>
<protein>
    <submittedName>
        <fullName evidence="2">TerB family tellurite resistance protein</fullName>
    </submittedName>
</protein>
<dbReference type="EMBL" id="QOQD01000013">
    <property type="protein sequence ID" value="RCL72526.1"/>
    <property type="molecule type" value="Genomic_DNA"/>
</dbReference>
<name>A0A368DMG2_9PROT</name>
<reference evidence="2 3" key="1">
    <citation type="journal article" date="2018" name="Microbiome">
        <title>Fine metagenomic profile of the Mediterranean stratified and mixed water columns revealed by assembly and recruitment.</title>
        <authorList>
            <person name="Haro-Moreno J.M."/>
            <person name="Lopez-Perez M."/>
            <person name="De La Torre J.R."/>
            <person name="Picazo A."/>
            <person name="Camacho A."/>
            <person name="Rodriguez-Valera F."/>
        </authorList>
    </citation>
    <scope>NUCLEOTIDE SEQUENCE [LARGE SCALE GENOMIC DNA]</scope>
    <source>
        <strain evidence="2">MED-G57</strain>
    </source>
</reference>
<dbReference type="Pfam" id="PF05099">
    <property type="entry name" value="TerB"/>
    <property type="match status" value="1"/>
</dbReference>
<organism evidence="2 3">
    <name type="scientific">PS1 clade bacterium</name>
    <dbReference type="NCBI Taxonomy" id="2175152"/>
    <lineage>
        <taxon>Bacteria</taxon>
        <taxon>Pseudomonadati</taxon>
        <taxon>Pseudomonadota</taxon>
        <taxon>Alphaproteobacteria</taxon>
        <taxon>PS1 clade</taxon>
    </lineage>
</organism>
<dbReference type="SUPFAM" id="SSF158682">
    <property type="entry name" value="TerB-like"/>
    <property type="match status" value="1"/>
</dbReference>
<sequence length="165" mass="19328">MYIFNILLIKIGITMNFIKNLFKKENQEAPEIKFTPNPLQIAISTILVRTAKIDDEFHILEEQKIIDLLVEYFSISKNDSAELLSVGLNEEKDATDLYSYTSIIKKELSLQDRKKILEMMWQIIVTDQNFDPYENNLVWRVAELIGIATRERVQIKKDFLNTIND</sequence>
<gene>
    <name evidence="2" type="ORF">DBW71_05215</name>
</gene>
<evidence type="ECO:0000259" key="1">
    <source>
        <dbReference type="Pfam" id="PF05099"/>
    </source>
</evidence>
<evidence type="ECO:0000313" key="2">
    <source>
        <dbReference type="EMBL" id="RCL72526.1"/>
    </source>
</evidence>
<evidence type="ECO:0000313" key="3">
    <source>
        <dbReference type="Proteomes" id="UP000253570"/>
    </source>
</evidence>
<dbReference type="InterPro" id="IPR029024">
    <property type="entry name" value="TerB-like"/>
</dbReference>